<accession>A0A507DD42</accession>
<name>A0A507DD42_9FUNG</name>
<comment type="caution">
    <text evidence="2">The sequence shown here is derived from an EMBL/GenBank/DDBJ whole genome shotgun (WGS) entry which is preliminary data.</text>
</comment>
<feature type="compositionally biased region" description="Basic and acidic residues" evidence="1">
    <location>
        <begin position="90"/>
        <end position="99"/>
    </location>
</feature>
<organism evidence="2 3">
    <name type="scientific">Synchytrium endobioticum</name>
    <dbReference type="NCBI Taxonomy" id="286115"/>
    <lineage>
        <taxon>Eukaryota</taxon>
        <taxon>Fungi</taxon>
        <taxon>Fungi incertae sedis</taxon>
        <taxon>Chytridiomycota</taxon>
        <taxon>Chytridiomycota incertae sedis</taxon>
        <taxon>Chytridiomycetes</taxon>
        <taxon>Synchytriales</taxon>
        <taxon>Synchytriaceae</taxon>
        <taxon>Synchytrium</taxon>
    </lineage>
</organism>
<proteinExistence type="predicted"/>
<dbReference type="AlphaFoldDB" id="A0A507DD42"/>
<evidence type="ECO:0000313" key="3">
    <source>
        <dbReference type="Proteomes" id="UP000320475"/>
    </source>
</evidence>
<feature type="region of interest" description="Disordered" evidence="1">
    <location>
        <begin position="80"/>
        <end position="99"/>
    </location>
</feature>
<protein>
    <submittedName>
        <fullName evidence="2">Uncharacterized protein</fullName>
    </submittedName>
</protein>
<evidence type="ECO:0000256" key="1">
    <source>
        <dbReference type="SAM" id="MobiDB-lite"/>
    </source>
</evidence>
<dbReference type="VEuPathDB" id="FungiDB:SeMB42_g06240"/>
<evidence type="ECO:0000313" key="2">
    <source>
        <dbReference type="EMBL" id="TPX49436.1"/>
    </source>
</evidence>
<gene>
    <name evidence="2" type="ORF">SeLEV6574_g01471</name>
</gene>
<reference evidence="2 3" key="1">
    <citation type="journal article" date="2019" name="Sci. Rep.">
        <title>Comparative genomics of chytrid fungi reveal insights into the obligate biotrophic and pathogenic lifestyle of Synchytrium endobioticum.</title>
        <authorList>
            <person name="van de Vossenberg B.T.L.H."/>
            <person name="Warris S."/>
            <person name="Nguyen H.D.T."/>
            <person name="van Gent-Pelzer M.P.E."/>
            <person name="Joly D.L."/>
            <person name="van de Geest H.C."/>
            <person name="Bonants P.J.M."/>
            <person name="Smith D.S."/>
            <person name="Levesque C.A."/>
            <person name="van der Lee T.A.J."/>
        </authorList>
    </citation>
    <scope>NUCLEOTIDE SEQUENCE [LARGE SCALE GENOMIC DNA]</scope>
    <source>
        <strain evidence="2 3">LEV6574</strain>
    </source>
</reference>
<dbReference type="Proteomes" id="UP000320475">
    <property type="component" value="Unassembled WGS sequence"/>
</dbReference>
<dbReference type="EMBL" id="QEAM01000033">
    <property type="protein sequence ID" value="TPX49436.1"/>
    <property type="molecule type" value="Genomic_DNA"/>
</dbReference>
<sequence>MLLYIDREAEFHSLKLFVVYLYVKSKHCFISTEKLTQILYNNTTMGINYFWKYLASLNVIEKKLGSVDFKREFRVTDNTTQKRVPGGLHGVDREGHQSK</sequence>